<comment type="caution">
    <text evidence="1">The sequence shown here is derived from an EMBL/GenBank/DDBJ whole genome shotgun (WGS) entry which is preliminary data.</text>
</comment>
<evidence type="ECO:0000313" key="2">
    <source>
        <dbReference type="Proteomes" id="UP000478837"/>
    </source>
</evidence>
<gene>
    <name evidence="1" type="ORF">GTW09_09020</name>
</gene>
<name>A0A6L9MUE5_9ALTE</name>
<keyword evidence="2" id="KW-1185">Reference proteome</keyword>
<accession>A0A6L9MUE5</accession>
<organism evidence="1 2">
    <name type="scientific">Alteromonas hispanica</name>
    <dbReference type="NCBI Taxonomy" id="315421"/>
    <lineage>
        <taxon>Bacteria</taxon>
        <taxon>Pseudomonadati</taxon>
        <taxon>Pseudomonadota</taxon>
        <taxon>Gammaproteobacteria</taxon>
        <taxon>Alteromonadales</taxon>
        <taxon>Alteromonadaceae</taxon>
        <taxon>Alteromonas/Salinimonas group</taxon>
        <taxon>Alteromonas</taxon>
    </lineage>
</organism>
<dbReference type="Proteomes" id="UP000478837">
    <property type="component" value="Unassembled WGS sequence"/>
</dbReference>
<protein>
    <submittedName>
        <fullName evidence="1">Uncharacterized protein</fullName>
    </submittedName>
</protein>
<dbReference type="AlphaFoldDB" id="A0A6L9MUE5"/>
<reference evidence="1 2" key="1">
    <citation type="submission" date="2020-01" db="EMBL/GenBank/DDBJ databases">
        <title>Genomes of bacteria type strains.</title>
        <authorList>
            <person name="Chen J."/>
            <person name="Zhu S."/>
            <person name="Yang J."/>
        </authorList>
    </citation>
    <scope>NUCLEOTIDE SEQUENCE [LARGE SCALE GENOMIC DNA]</scope>
    <source>
        <strain evidence="1 2">LMG 22958</strain>
    </source>
</reference>
<sequence>MREEAVTIYLHYTKVVLPELAQSEGESRAWPIENDHCFQRVVLDTVCQKAWYEVIPSPAYKNLSLTQALAAKTLCERIAGNLECVNTLNNKSKAWRKKQASFAF</sequence>
<proteinExistence type="predicted"/>
<evidence type="ECO:0000313" key="1">
    <source>
        <dbReference type="EMBL" id="NDW21657.1"/>
    </source>
</evidence>
<dbReference type="EMBL" id="JAAAWP010000004">
    <property type="protein sequence ID" value="NDW21657.1"/>
    <property type="molecule type" value="Genomic_DNA"/>
</dbReference>